<comment type="caution">
    <text evidence="1">The sequence shown here is derived from an EMBL/GenBank/DDBJ whole genome shotgun (WGS) entry which is preliminary data.</text>
</comment>
<organism evidence="1 2">
    <name type="scientific">Bradyrhizobium yuanmingense</name>
    <dbReference type="NCBI Taxonomy" id="108015"/>
    <lineage>
        <taxon>Bacteria</taxon>
        <taxon>Pseudomonadati</taxon>
        <taxon>Pseudomonadota</taxon>
        <taxon>Alphaproteobacteria</taxon>
        <taxon>Hyphomicrobiales</taxon>
        <taxon>Nitrobacteraceae</taxon>
        <taxon>Bradyrhizobium</taxon>
    </lineage>
</organism>
<dbReference type="EMBL" id="JBGBZN010000002">
    <property type="protein sequence ID" value="MEY9474430.1"/>
    <property type="molecule type" value="Genomic_DNA"/>
</dbReference>
<dbReference type="RefSeq" id="WP_338107459.1">
    <property type="nucleotide sequence ID" value="NZ_JBGBYD010000002.1"/>
</dbReference>
<name>A0ABV4GR59_9BRAD</name>
<keyword evidence="2" id="KW-1185">Reference proteome</keyword>
<accession>A0ABV4GR59</accession>
<evidence type="ECO:0000313" key="1">
    <source>
        <dbReference type="EMBL" id="MEY9474430.1"/>
    </source>
</evidence>
<sequence length="137" mass="15343">MLDVRRQLIVGNFRARSCAFWLSGAASELRSPFNMINLRFNGRERRARLQRVMTMPLQFHRSVRDMEIWSATSEGFSFVISFGSPRGPGFHGRAGYLASWRPLHKNQAAIKIGGSPFRTLAEAEGACSDMAGLLAPR</sequence>
<protein>
    <submittedName>
        <fullName evidence="1">Uncharacterized protein</fullName>
    </submittedName>
</protein>
<dbReference type="Proteomes" id="UP001565474">
    <property type="component" value="Unassembled WGS sequence"/>
</dbReference>
<proteinExistence type="predicted"/>
<reference evidence="1 2" key="1">
    <citation type="submission" date="2024-07" db="EMBL/GenBank/DDBJ databases">
        <title>Genomic Encyclopedia of Type Strains, Phase V (KMG-V): Genome sequencing to study the core and pangenomes of soil and plant-associated prokaryotes.</title>
        <authorList>
            <person name="Whitman W."/>
        </authorList>
    </citation>
    <scope>NUCLEOTIDE SEQUENCE [LARGE SCALE GENOMIC DNA]</scope>
    <source>
        <strain evidence="1 2">USDA 222</strain>
    </source>
</reference>
<evidence type="ECO:0000313" key="2">
    <source>
        <dbReference type="Proteomes" id="UP001565474"/>
    </source>
</evidence>
<gene>
    <name evidence="1" type="ORF">ABH992_006829</name>
</gene>